<feature type="region of interest" description="Disordered" evidence="1">
    <location>
        <begin position="41"/>
        <end position="70"/>
    </location>
</feature>
<keyword evidence="3" id="KW-1185">Reference proteome</keyword>
<dbReference type="Gramene" id="TuG1812G0100001609.01.T01">
    <property type="protein sequence ID" value="TuG1812G0100001609.01.T01.cds405287"/>
    <property type="gene ID" value="TuG1812G0100001609.01"/>
</dbReference>
<evidence type="ECO:0000313" key="3">
    <source>
        <dbReference type="Proteomes" id="UP000015106"/>
    </source>
</evidence>
<organism evidence="2 3">
    <name type="scientific">Triticum urartu</name>
    <name type="common">Red wild einkorn</name>
    <name type="synonym">Crithodium urartu</name>
    <dbReference type="NCBI Taxonomy" id="4572"/>
    <lineage>
        <taxon>Eukaryota</taxon>
        <taxon>Viridiplantae</taxon>
        <taxon>Streptophyta</taxon>
        <taxon>Embryophyta</taxon>
        <taxon>Tracheophyta</taxon>
        <taxon>Spermatophyta</taxon>
        <taxon>Magnoliopsida</taxon>
        <taxon>Liliopsida</taxon>
        <taxon>Poales</taxon>
        <taxon>Poaceae</taxon>
        <taxon>BOP clade</taxon>
        <taxon>Pooideae</taxon>
        <taxon>Triticodae</taxon>
        <taxon>Triticeae</taxon>
        <taxon>Triticinae</taxon>
        <taxon>Triticum</taxon>
    </lineage>
</organism>
<evidence type="ECO:0000256" key="1">
    <source>
        <dbReference type="SAM" id="MobiDB-lite"/>
    </source>
</evidence>
<accession>A0A8R7P2I7</accession>
<dbReference type="AlphaFoldDB" id="A0A8R7P2I7"/>
<sequence length="70" mass="7189">MLVVVELGISKIFGATVVVHTFEEELGVSMYLADASSSTGLAEATQGPRGRLKQSTGEAGLSAGSRLHVA</sequence>
<proteinExistence type="predicted"/>
<protein>
    <submittedName>
        <fullName evidence="2">Uncharacterized protein</fullName>
    </submittedName>
</protein>
<reference evidence="2" key="3">
    <citation type="submission" date="2022-06" db="UniProtKB">
        <authorList>
            <consortium name="EnsemblPlants"/>
        </authorList>
    </citation>
    <scope>IDENTIFICATION</scope>
</reference>
<evidence type="ECO:0000313" key="2">
    <source>
        <dbReference type="EnsemblPlants" id="TuG1812G0100001609.01.T01.cds405287"/>
    </source>
</evidence>
<dbReference type="Proteomes" id="UP000015106">
    <property type="component" value="Chromosome 1"/>
</dbReference>
<dbReference type="EnsemblPlants" id="TuG1812G0100001609.01.T01">
    <property type="protein sequence ID" value="TuG1812G0100001609.01.T01.cds405287"/>
    <property type="gene ID" value="TuG1812G0100001609.01"/>
</dbReference>
<reference evidence="3" key="1">
    <citation type="journal article" date="2013" name="Nature">
        <title>Draft genome of the wheat A-genome progenitor Triticum urartu.</title>
        <authorList>
            <person name="Ling H.Q."/>
            <person name="Zhao S."/>
            <person name="Liu D."/>
            <person name="Wang J."/>
            <person name="Sun H."/>
            <person name="Zhang C."/>
            <person name="Fan H."/>
            <person name="Li D."/>
            <person name="Dong L."/>
            <person name="Tao Y."/>
            <person name="Gao C."/>
            <person name="Wu H."/>
            <person name="Li Y."/>
            <person name="Cui Y."/>
            <person name="Guo X."/>
            <person name="Zheng S."/>
            <person name="Wang B."/>
            <person name="Yu K."/>
            <person name="Liang Q."/>
            <person name="Yang W."/>
            <person name="Lou X."/>
            <person name="Chen J."/>
            <person name="Feng M."/>
            <person name="Jian J."/>
            <person name="Zhang X."/>
            <person name="Luo G."/>
            <person name="Jiang Y."/>
            <person name="Liu J."/>
            <person name="Wang Z."/>
            <person name="Sha Y."/>
            <person name="Zhang B."/>
            <person name="Wu H."/>
            <person name="Tang D."/>
            <person name="Shen Q."/>
            <person name="Xue P."/>
            <person name="Zou S."/>
            <person name="Wang X."/>
            <person name="Liu X."/>
            <person name="Wang F."/>
            <person name="Yang Y."/>
            <person name="An X."/>
            <person name="Dong Z."/>
            <person name="Zhang K."/>
            <person name="Zhang X."/>
            <person name="Luo M.C."/>
            <person name="Dvorak J."/>
            <person name="Tong Y."/>
            <person name="Wang J."/>
            <person name="Yang H."/>
            <person name="Li Z."/>
            <person name="Wang D."/>
            <person name="Zhang A."/>
            <person name="Wang J."/>
        </authorList>
    </citation>
    <scope>NUCLEOTIDE SEQUENCE</scope>
    <source>
        <strain evidence="3">cv. G1812</strain>
    </source>
</reference>
<reference evidence="2" key="2">
    <citation type="submission" date="2018-03" db="EMBL/GenBank/DDBJ databases">
        <title>The Triticum urartu genome reveals the dynamic nature of wheat genome evolution.</title>
        <authorList>
            <person name="Ling H."/>
            <person name="Ma B."/>
            <person name="Shi X."/>
            <person name="Liu H."/>
            <person name="Dong L."/>
            <person name="Sun H."/>
            <person name="Cao Y."/>
            <person name="Gao Q."/>
            <person name="Zheng S."/>
            <person name="Li Y."/>
            <person name="Yu Y."/>
            <person name="Du H."/>
            <person name="Qi M."/>
            <person name="Li Y."/>
            <person name="Yu H."/>
            <person name="Cui Y."/>
            <person name="Wang N."/>
            <person name="Chen C."/>
            <person name="Wu H."/>
            <person name="Zhao Y."/>
            <person name="Zhang J."/>
            <person name="Li Y."/>
            <person name="Zhou W."/>
            <person name="Zhang B."/>
            <person name="Hu W."/>
            <person name="Eijk M."/>
            <person name="Tang J."/>
            <person name="Witsenboer H."/>
            <person name="Zhao S."/>
            <person name="Li Z."/>
            <person name="Zhang A."/>
            <person name="Wang D."/>
            <person name="Liang C."/>
        </authorList>
    </citation>
    <scope>NUCLEOTIDE SEQUENCE [LARGE SCALE GENOMIC DNA]</scope>
    <source>
        <strain evidence="2">cv. G1812</strain>
    </source>
</reference>
<name>A0A8R7P2I7_TRIUA</name>